<dbReference type="EMBL" id="NOJZ02000018">
    <property type="protein sequence ID" value="RDY23143.1"/>
    <property type="molecule type" value="Genomic_DNA"/>
</dbReference>
<dbReference type="OrthoDB" id="9805696at2"/>
<dbReference type="InterPro" id="IPR050079">
    <property type="entry name" value="DEAD_box_RNA_helicase"/>
</dbReference>
<dbReference type="GO" id="GO:0005829">
    <property type="term" value="C:cytosol"/>
    <property type="evidence" value="ECO:0007669"/>
    <property type="project" value="TreeGrafter"/>
</dbReference>
<reference evidence="15 16" key="1">
    <citation type="journal article" date="2017" name="Genome Announc.">
        <title>Draft Genome Sequence of Romboutsia maritimum sp. nov. Strain CCRI-22766(T), Isolated from Coastal Estuarine Mud.</title>
        <authorList>
            <person name="Maheux A.F."/>
            <person name="Boudreau D.K."/>
            <person name="Berube E."/>
            <person name="Boissinot M."/>
            <person name="Raymond F."/>
            <person name="Brodeur S."/>
            <person name="Corbeil J."/>
            <person name="Brightwell G."/>
            <person name="Broda D."/>
            <person name="Omar R.F."/>
            <person name="Bergeron M.G."/>
        </authorList>
    </citation>
    <scope>NUCLEOTIDE SEQUENCE [LARGE SCALE GENOMIC DNA]</scope>
    <source>
        <strain evidence="15 16">CCRI-22766</strain>
    </source>
</reference>
<feature type="domain" description="Helicase ATP-binding" evidence="12">
    <location>
        <begin position="32"/>
        <end position="208"/>
    </location>
</feature>
<dbReference type="PROSITE" id="PS51194">
    <property type="entry name" value="HELICASE_CTER"/>
    <property type="match status" value="1"/>
</dbReference>
<dbReference type="InterPro" id="IPR014014">
    <property type="entry name" value="RNA_helicase_DEAD_Q_motif"/>
</dbReference>
<feature type="short sequence motif" description="Q motif" evidence="10">
    <location>
        <begin position="1"/>
        <end position="29"/>
    </location>
</feature>
<keyword evidence="16" id="KW-1185">Reference proteome</keyword>
<feature type="region of interest" description="Disordered" evidence="11">
    <location>
        <begin position="387"/>
        <end position="432"/>
    </location>
</feature>
<feature type="domain" description="DEAD-box RNA helicase Q" evidence="14">
    <location>
        <begin position="1"/>
        <end position="29"/>
    </location>
</feature>
<dbReference type="Pfam" id="PF00271">
    <property type="entry name" value="Helicase_C"/>
    <property type="match status" value="1"/>
</dbReference>
<sequence length="432" mass="48119">MLFKDLDIIQPIQKALKEEGYSKPTPIQARSIPPLLEGRDLLGCAQTGTGKTASFAIPILQQVYNEKKSSKEPRTIKAVILAPTRELAIQIGESFTAYSKHTNIKNLVIFGGVSQHPQTKALKEGVDILIATPGRMLDLYSQKFLKLNNVKYFVLDEADSMLDMGMIHDVKKIISHLPKVRQNIFFSATMPKEISKLADSIFKNPVKVEVAPVSSTTETIKQSIYFVSKKQKRALLIDLLKDKSMESVLVFSRTKHGANKITEDLMASSIQAAAIHGNKSQNARQLALKNFKDGKIRVLVATDIAARGIDIDELSHVINYDLPEVAETYVHRIGRTGRAGNTGTAIAFCSMEERELYKAIEKLIKKKIEVVEEHAFIGSANDVAEVVKRDNRRNNNRNNGSQNKSGNKNRANTKKWNSNGRKKPANKKADNK</sequence>
<comment type="similarity">
    <text evidence="7">Belongs to the DEAD box helicase family.</text>
</comment>
<dbReference type="Gene3D" id="3.40.50.300">
    <property type="entry name" value="P-loop containing nucleotide triphosphate hydrolases"/>
    <property type="match status" value="2"/>
</dbReference>
<dbReference type="InterPro" id="IPR001650">
    <property type="entry name" value="Helicase_C-like"/>
</dbReference>
<dbReference type="CDD" id="cd00268">
    <property type="entry name" value="DEADc"/>
    <property type="match status" value="1"/>
</dbReference>
<comment type="catalytic activity">
    <reaction evidence="8">
        <text>ATP + H2O = ADP + phosphate + H(+)</text>
        <dbReference type="Rhea" id="RHEA:13065"/>
        <dbReference type="ChEBI" id="CHEBI:15377"/>
        <dbReference type="ChEBI" id="CHEBI:15378"/>
        <dbReference type="ChEBI" id="CHEBI:30616"/>
        <dbReference type="ChEBI" id="CHEBI:43474"/>
        <dbReference type="ChEBI" id="CHEBI:456216"/>
        <dbReference type="EC" id="3.6.4.13"/>
    </reaction>
</comment>
<evidence type="ECO:0000256" key="7">
    <source>
        <dbReference type="ARBA" id="ARBA00038437"/>
    </source>
</evidence>
<dbReference type="EC" id="3.6.4.13" evidence="1"/>
<dbReference type="Proteomes" id="UP000243494">
    <property type="component" value="Unassembled WGS sequence"/>
</dbReference>
<evidence type="ECO:0000256" key="2">
    <source>
        <dbReference type="ARBA" id="ARBA00022490"/>
    </source>
</evidence>
<keyword evidence="5 15" id="KW-0347">Helicase</keyword>
<evidence type="ECO:0000259" key="13">
    <source>
        <dbReference type="PROSITE" id="PS51194"/>
    </source>
</evidence>
<gene>
    <name evidence="15" type="ORF">CHF27_009885</name>
</gene>
<evidence type="ECO:0000256" key="6">
    <source>
        <dbReference type="ARBA" id="ARBA00022840"/>
    </source>
</evidence>
<dbReference type="PROSITE" id="PS51192">
    <property type="entry name" value="HELICASE_ATP_BIND_1"/>
    <property type="match status" value="1"/>
</dbReference>
<dbReference type="GO" id="GO:0016787">
    <property type="term" value="F:hydrolase activity"/>
    <property type="evidence" value="ECO:0007669"/>
    <property type="project" value="UniProtKB-KW"/>
</dbReference>
<feature type="compositionally biased region" description="Low complexity" evidence="11">
    <location>
        <begin position="396"/>
        <end position="410"/>
    </location>
</feature>
<evidence type="ECO:0000256" key="9">
    <source>
        <dbReference type="ARBA" id="ARBA00067932"/>
    </source>
</evidence>
<evidence type="ECO:0000256" key="5">
    <source>
        <dbReference type="ARBA" id="ARBA00022806"/>
    </source>
</evidence>
<evidence type="ECO:0000259" key="12">
    <source>
        <dbReference type="PROSITE" id="PS51192"/>
    </source>
</evidence>
<accession>A0A371IRP5</accession>
<evidence type="ECO:0000256" key="1">
    <source>
        <dbReference type="ARBA" id="ARBA00012552"/>
    </source>
</evidence>
<comment type="caution">
    <text evidence="15">The sequence shown here is derived from an EMBL/GenBank/DDBJ whole genome shotgun (WGS) entry which is preliminary data.</text>
</comment>
<keyword evidence="3" id="KW-0547">Nucleotide-binding</keyword>
<dbReference type="SMART" id="SM00490">
    <property type="entry name" value="HELICc"/>
    <property type="match status" value="1"/>
</dbReference>
<dbReference type="SUPFAM" id="SSF52540">
    <property type="entry name" value="P-loop containing nucleoside triphosphate hydrolases"/>
    <property type="match status" value="1"/>
</dbReference>
<keyword evidence="6" id="KW-0067">ATP-binding</keyword>
<evidence type="ECO:0000256" key="3">
    <source>
        <dbReference type="ARBA" id="ARBA00022741"/>
    </source>
</evidence>
<dbReference type="CDD" id="cd18787">
    <property type="entry name" value="SF2_C_DEAD"/>
    <property type="match status" value="1"/>
</dbReference>
<evidence type="ECO:0000313" key="15">
    <source>
        <dbReference type="EMBL" id="RDY23143.1"/>
    </source>
</evidence>
<name>A0A371IRP5_9FIRM</name>
<dbReference type="GO" id="GO:0003724">
    <property type="term" value="F:RNA helicase activity"/>
    <property type="evidence" value="ECO:0007669"/>
    <property type="project" value="UniProtKB-EC"/>
</dbReference>
<evidence type="ECO:0000256" key="10">
    <source>
        <dbReference type="PROSITE-ProRule" id="PRU00552"/>
    </source>
</evidence>
<evidence type="ECO:0000256" key="8">
    <source>
        <dbReference type="ARBA" id="ARBA00047984"/>
    </source>
</evidence>
<feature type="domain" description="Helicase C-terminal" evidence="13">
    <location>
        <begin position="219"/>
        <end position="379"/>
    </location>
</feature>
<dbReference type="InterPro" id="IPR044742">
    <property type="entry name" value="DEAD/DEAH_RhlB"/>
</dbReference>
<evidence type="ECO:0000259" key="14">
    <source>
        <dbReference type="PROSITE" id="PS51195"/>
    </source>
</evidence>
<organism evidence="15 16">
    <name type="scientific">Romboutsia maritimum</name>
    <dbReference type="NCBI Taxonomy" id="2020948"/>
    <lineage>
        <taxon>Bacteria</taxon>
        <taxon>Bacillati</taxon>
        <taxon>Bacillota</taxon>
        <taxon>Clostridia</taxon>
        <taxon>Peptostreptococcales</taxon>
        <taxon>Peptostreptococcaceae</taxon>
        <taxon>Romboutsia</taxon>
    </lineage>
</organism>
<dbReference type="FunFam" id="3.40.50.300:FF:000108">
    <property type="entry name" value="ATP-dependent RNA helicase RhlE"/>
    <property type="match status" value="1"/>
</dbReference>
<dbReference type="PANTHER" id="PTHR47959:SF13">
    <property type="entry name" value="ATP-DEPENDENT RNA HELICASE RHLE"/>
    <property type="match status" value="1"/>
</dbReference>
<evidence type="ECO:0000256" key="4">
    <source>
        <dbReference type="ARBA" id="ARBA00022801"/>
    </source>
</evidence>
<dbReference type="SMART" id="SM00487">
    <property type="entry name" value="DEXDc"/>
    <property type="match status" value="1"/>
</dbReference>
<dbReference type="InterPro" id="IPR011545">
    <property type="entry name" value="DEAD/DEAH_box_helicase_dom"/>
</dbReference>
<keyword evidence="4" id="KW-0378">Hydrolase</keyword>
<evidence type="ECO:0000313" key="16">
    <source>
        <dbReference type="Proteomes" id="UP000243494"/>
    </source>
</evidence>
<proteinExistence type="inferred from homology"/>
<dbReference type="InterPro" id="IPR014001">
    <property type="entry name" value="Helicase_ATP-bd"/>
</dbReference>
<dbReference type="InterPro" id="IPR027417">
    <property type="entry name" value="P-loop_NTPase"/>
</dbReference>
<dbReference type="GO" id="GO:0003723">
    <property type="term" value="F:RNA binding"/>
    <property type="evidence" value="ECO:0007669"/>
    <property type="project" value="UniProtKB-ARBA"/>
</dbReference>
<dbReference type="Pfam" id="PF00270">
    <property type="entry name" value="DEAD"/>
    <property type="match status" value="1"/>
</dbReference>
<dbReference type="GO" id="GO:0005524">
    <property type="term" value="F:ATP binding"/>
    <property type="evidence" value="ECO:0007669"/>
    <property type="project" value="UniProtKB-KW"/>
</dbReference>
<dbReference type="AlphaFoldDB" id="A0A371IRP5"/>
<dbReference type="FunFam" id="3.40.50.300:FF:000468">
    <property type="entry name" value="ATP-dependent RNA helicase RhlE"/>
    <property type="match status" value="1"/>
</dbReference>
<keyword evidence="2" id="KW-0963">Cytoplasm</keyword>
<dbReference type="RefSeq" id="WP_095406796.1">
    <property type="nucleotide sequence ID" value="NZ_NOJZ02000018.1"/>
</dbReference>
<dbReference type="PROSITE" id="PS51195">
    <property type="entry name" value="Q_MOTIF"/>
    <property type="match status" value="1"/>
</dbReference>
<evidence type="ECO:0000256" key="11">
    <source>
        <dbReference type="SAM" id="MobiDB-lite"/>
    </source>
</evidence>
<dbReference type="PANTHER" id="PTHR47959">
    <property type="entry name" value="ATP-DEPENDENT RNA HELICASE RHLE-RELATED"/>
    <property type="match status" value="1"/>
</dbReference>
<protein>
    <recommendedName>
        <fullName evidence="9">ATP-dependent RNA helicase CshA</fullName>
        <ecNumber evidence="1">3.6.4.13</ecNumber>
    </recommendedName>
</protein>